<feature type="binding site" evidence="8">
    <location>
        <position position="139"/>
    </location>
    <ligand>
        <name>Fe cation</name>
        <dbReference type="ChEBI" id="CHEBI:24875"/>
        <label>2</label>
    </ligand>
</feature>
<comment type="subcellular location">
    <subcellularLocation>
        <location evidence="8">Cell membrane</location>
        <topology evidence="8">Peripheral membrane protein</topology>
    </subcellularLocation>
</comment>
<comment type="cofactor">
    <cofactor evidence="8">
        <name>Fe cation</name>
        <dbReference type="ChEBI" id="CHEBI:24875"/>
    </cofactor>
    <text evidence="8">Binds 2 iron ions per subunit.</text>
</comment>
<evidence type="ECO:0000256" key="8">
    <source>
        <dbReference type="HAMAP-Rule" id="MF_01658"/>
    </source>
</evidence>
<dbReference type="EC" id="1.14.99.60" evidence="8"/>
<keyword evidence="3 8" id="KW-0479">Metal-binding</keyword>
<reference evidence="9 10" key="1">
    <citation type="submission" date="2020-08" db="EMBL/GenBank/DDBJ databases">
        <title>Genome sequence of Sphingomonas sediminicola KACC 15039T.</title>
        <authorList>
            <person name="Hyun D.-W."/>
            <person name="Bae J.-W."/>
        </authorList>
    </citation>
    <scope>NUCLEOTIDE SEQUENCE [LARGE SCALE GENOMIC DNA]</scope>
    <source>
        <strain evidence="9 10">KACC 15039</strain>
    </source>
</reference>
<keyword evidence="4 8" id="KW-0560">Oxidoreductase</keyword>
<keyword evidence="7 8" id="KW-0472">Membrane</keyword>
<sequence length="178" mass="19504">MSAWRPGQRRPDSASMLRVDQAGEFGATRIYAGQLAVLPRNSAAAKLVSRMADQERRHLERFDALMSERRVRPTVLQPVWNVAGFALGAATALLSDKAAMACTEAVETEIDLHYSKQLEDLGNDDPELAADIEKFRADELEHRDTAREAGAAQAPGYPLLTFGIRAACRVAIGLSKRI</sequence>
<keyword evidence="6 8" id="KW-0503">Monooxygenase</keyword>
<feature type="binding site" evidence="8">
    <location>
        <position position="58"/>
    </location>
    <ligand>
        <name>Fe cation</name>
        <dbReference type="ChEBI" id="CHEBI:24875"/>
        <label>1</label>
    </ligand>
</feature>
<dbReference type="PANTHER" id="PTHR11237:SF4">
    <property type="entry name" value="5-DEMETHOXYUBIQUINONE HYDROXYLASE, MITOCHONDRIAL"/>
    <property type="match status" value="1"/>
</dbReference>
<keyword evidence="10" id="KW-1185">Reference proteome</keyword>
<dbReference type="InterPro" id="IPR009078">
    <property type="entry name" value="Ferritin-like_SF"/>
</dbReference>
<dbReference type="Pfam" id="PF03232">
    <property type="entry name" value="COQ7"/>
    <property type="match status" value="1"/>
</dbReference>
<evidence type="ECO:0000256" key="2">
    <source>
        <dbReference type="ARBA" id="ARBA00022688"/>
    </source>
</evidence>
<keyword evidence="8" id="KW-1003">Cell membrane</keyword>
<comment type="similarity">
    <text evidence="8">Belongs to the COQ7 family.</text>
</comment>
<dbReference type="InterPro" id="IPR011566">
    <property type="entry name" value="Ubq_synth_Coq7"/>
</dbReference>
<evidence type="ECO:0000256" key="6">
    <source>
        <dbReference type="ARBA" id="ARBA00023033"/>
    </source>
</evidence>
<name>A0ABX6T704_9SPHN</name>
<protein>
    <recommendedName>
        <fullName evidence="8">3-demethoxyubiquinol 3-hydroxylase</fullName>
        <shortName evidence="8">DMQ hydroxylase</shortName>
        <ecNumber evidence="8">1.14.99.60</ecNumber>
    </recommendedName>
    <alternativeName>
        <fullName evidence="8">2-nonaprenyl-3-methyl-6-methoxy-1,4-benzoquinol hydroxylase</fullName>
    </alternativeName>
</protein>
<keyword evidence="5 8" id="KW-0408">Iron</keyword>
<accession>A0ABX6T704</accession>
<organism evidence="9 10">
    <name type="scientific">Sphingomonas sediminicola</name>
    <dbReference type="NCBI Taxonomy" id="386874"/>
    <lineage>
        <taxon>Bacteria</taxon>
        <taxon>Pseudomonadati</taxon>
        <taxon>Pseudomonadota</taxon>
        <taxon>Alphaproteobacteria</taxon>
        <taxon>Sphingomonadales</taxon>
        <taxon>Sphingomonadaceae</taxon>
        <taxon>Sphingomonas</taxon>
    </lineage>
</organism>
<keyword evidence="2 8" id="KW-0831">Ubiquinone biosynthesis</keyword>
<dbReference type="SUPFAM" id="SSF47240">
    <property type="entry name" value="Ferritin-like"/>
    <property type="match status" value="1"/>
</dbReference>
<feature type="binding site" evidence="8">
    <location>
        <position position="24"/>
    </location>
    <ligand>
        <name>Fe cation</name>
        <dbReference type="ChEBI" id="CHEBI:24875"/>
        <label>1</label>
    </ligand>
</feature>
<comment type="function">
    <text evidence="8">Catalyzes the hydroxylation of 2-nonaprenyl-3-methyl-6-methoxy-1,4-benzoquinol during ubiquinone biosynthesis.</text>
</comment>
<comment type="pathway">
    <text evidence="1 8">Cofactor biosynthesis; ubiquinone biosynthesis.</text>
</comment>
<evidence type="ECO:0000256" key="7">
    <source>
        <dbReference type="ARBA" id="ARBA00023136"/>
    </source>
</evidence>
<comment type="catalytic activity">
    <reaction evidence="8">
        <text>a 5-methoxy-2-methyl-3-(all-trans-polyprenyl)benzene-1,4-diol + AH2 + O2 = a 3-demethylubiquinol + A + H2O</text>
        <dbReference type="Rhea" id="RHEA:50908"/>
        <dbReference type="Rhea" id="RHEA-COMP:10859"/>
        <dbReference type="Rhea" id="RHEA-COMP:10914"/>
        <dbReference type="ChEBI" id="CHEBI:13193"/>
        <dbReference type="ChEBI" id="CHEBI:15377"/>
        <dbReference type="ChEBI" id="CHEBI:15379"/>
        <dbReference type="ChEBI" id="CHEBI:17499"/>
        <dbReference type="ChEBI" id="CHEBI:84167"/>
        <dbReference type="ChEBI" id="CHEBI:84422"/>
        <dbReference type="EC" id="1.14.99.60"/>
    </reaction>
</comment>
<evidence type="ECO:0000256" key="4">
    <source>
        <dbReference type="ARBA" id="ARBA00023002"/>
    </source>
</evidence>
<gene>
    <name evidence="8" type="primary">coq7</name>
    <name evidence="9" type="ORF">H9L14_11025</name>
</gene>
<evidence type="ECO:0000256" key="1">
    <source>
        <dbReference type="ARBA" id="ARBA00004749"/>
    </source>
</evidence>
<dbReference type="HAMAP" id="MF_01658">
    <property type="entry name" value="COQ7"/>
    <property type="match status" value="1"/>
</dbReference>
<feature type="binding site" evidence="8">
    <location>
        <position position="142"/>
    </location>
    <ligand>
        <name>Fe cation</name>
        <dbReference type="ChEBI" id="CHEBI:24875"/>
        <label>2</label>
    </ligand>
</feature>
<evidence type="ECO:0000313" key="10">
    <source>
        <dbReference type="Proteomes" id="UP000516105"/>
    </source>
</evidence>
<feature type="binding site" evidence="8">
    <location>
        <position position="107"/>
    </location>
    <ligand>
        <name>Fe cation</name>
        <dbReference type="ChEBI" id="CHEBI:24875"/>
        <label>2</label>
    </ligand>
</feature>
<evidence type="ECO:0000313" key="9">
    <source>
        <dbReference type="EMBL" id="QNP45179.1"/>
    </source>
</evidence>
<feature type="binding site" evidence="8">
    <location>
        <position position="55"/>
    </location>
    <ligand>
        <name>Fe cation</name>
        <dbReference type="ChEBI" id="CHEBI:24875"/>
        <label>2</label>
    </ligand>
</feature>
<feature type="binding site" evidence="8">
    <location>
        <position position="139"/>
    </location>
    <ligand>
        <name>Fe cation</name>
        <dbReference type="ChEBI" id="CHEBI:24875"/>
        <label>1</label>
    </ligand>
</feature>
<feature type="binding site" evidence="8">
    <location>
        <position position="55"/>
    </location>
    <ligand>
        <name>Fe cation</name>
        <dbReference type="ChEBI" id="CHEBI:24875"/>
        <label>1</label>
    </ligand>
</feature>
<evidence type="ECO:0000256" key="3">
    <source>
        <dbReference type="ARBA" id="ARBA00022723"/>
    </source>
</evidence>
<dbReference type="Proteomes" id="UP000516105">
    <property type="component" value="Chromosome"/>
</dbReference>
<dbReference type="RefSeq" id="WP_187708135.1">
    <property type="nucleotide sequence ID" value="NZ_CP060782.1"/>
</dbReference>
<proteinExistence type="inferred from homology"/>
<dbReference type="EMBL" id="CP060782">
    <property type="protein sequence ID" value="QNP45179.1"/>
    <property type="molecule type" value="Genomic_DNA"/>
</dbReference>
<evidence type="ECO:0000256" key="5">
    <source>
        <dbReference type="ARBA" id="ARBA00023004"/>
    </source>
</evidence>
<dbReference type="PANTHER" id="PTHR11237">
    <property type="entry name" value="COENZYME Q10 BIOSYNTHESIS PROTEIN 7"/>
    <property type="match status" value="1"/>
</dbReference>
<dbReference type="CDD" id="cd01042">
    <property type="entry name" value="DMQH"/>
    <property type="match status" value="1"/>
</dbReference>